<dbReference type="Pfam" id="PF12833">
    <property type="entry name" value="HTH_18"/>
    <property type="match status" value="1"/>
</dbReference>
<sequence length="303" mass="33825">MTSNYQQHPDRCELARAIALARPEEGISEVAPGLHFVKLDAPSQPVHGVYSPAICVIAQGAKEVQMGDETLRYDCANYLISSLDVPVISRVVEATKEAPYLSLKLDLDPALIAMMVSEIGTENPVEPNHVPSIAVNELDEDLLNAFLRLVRLLKSEGDFRILSPLIVREIIYRLLTGSQASRLRQMISIDHSNRMAKAVSILRNNFDKPLRIEELAKDLGMSTSSFHQHFKTVTSMSPLQYQKQLRLQEARRLLLFEGMDAGGAAAQVGYDDASQFSREYKRLFGEPPSKDLARFKQLSMQAS</sequence>
<dbReference type="AlphaFoldDB" id="A0A8J7P817"/>
<dbReference type="PANTHER" id="PTHR43436:SF1">
    <property type="entry name" value="TRANSCRIPTIONAL REGULATORY PROTEIN"/>
    <property type="match status" value="1"/>
</dbReference>
<feature type="domain" description="HTH araC/xylS-type" evidence="3">
    <location>
        <begin position="196"/>
        <end position="294"/>
    </location>
</feature>
<evidence type="ECO:0000259" key="3">
    <source>
        <dbReference type="PROSITE" id="PS01124"/>
    </source>
</evidence>
<dbReference type="InterPro" id="IPR009594">
    <property type="entry name" value="Tscrpt_reg_HTH_AraC_N"/>
</dbReference>
<dbReference type="Pfam" id="PF06719">
    <property type="entry name" value="AraC_N"/>
    <property type="match status" value="1"/>
</dbReference>
<keyword evidence="2" id="KW-0804">Transcription</keyword>
<comment type="caution">
    <text evidence="4">The sequence shown here is derived from an EMBL/GenBank/DDBJ whole genome shotgun (WGS) entry which is preliminary data.</text>
</comment>
<dbReference type="PROSITE" id="PS01124">
    <property type="entry name" value="HTH_ARAC_FAMILY_2"/>
    <property type="match status" value="1"/>
</dbReference>
<evidence type="ECO:0000256" key="2">
    <source>
        <dbReference type="ARBA" id="ARBA00023163"/>
    </source>
</evidence>
<dbReference type="SMART" id="SM00342">
    <property type="entry name" value="HTH_ARAC"/>
    <property type="match status" value="1"/>
</dbReference>
<name>A0A8J7P817_9BACT</name>
<dbReference type="Proteomes" id="UP000664277">
    <property type="component" value="Unassembled WGS sequence"/>
</dbReference>
<dbReference type="SUPFAM" id="SSF46689">
    <property type="entry name" value="Homeodomain-like"/>
    <property type="match status" value="2"/>
</dbReference>
<dbReference type="Gene3D" id="1.10.10.60">
    <property type="entry name" value="Homeodomain-like"/>
    <property type="match status" value="2"/>
</dbReference>
<evidence type="ECO:0000256" key="1">
    <source>
        <dbReference type="ARBA" id="ARBA00023015"/>
    </source>
</evidence>
<reference evidence="4" key="1">
    <citation type="submission" date="2021-02" db="EMBL/GenBank/DDBJ databases">
        <title>Genome-Resolved Metagenomics of a Microbial Community Performing Photosynthetic Biological Nutrient Removal.</title>
        <authorList>
            <person name="Mcdaniel E.A."/>
        </authorList>
    </citation>
    <scope>NUCLEOTIDE SEQUENCE</scope>
    <source>
        <strain evidence="4">UWPOB_OBS1</strain>
    </source>
</reference>
<keyword evidence="1" id="KW-0805">Transcription regulation</keyword>
<evidence type="ECO:0000313" key="4">
    <source>
        <dbReference type="EMBL" id="MBN8660739.1"/>
    </source>
</evidence>
<organism evidence="4 5">
    <name type="scientific">Candidatus Obscuribacter phosphatis</name>
    <dbReference type="NCBI Taxonomy" id="1906157"/>
    <lineage>
        <taxon>Bacteria</taxon>
        <taxon>Bacillati</taxon>
        <taxon>Candidatus Melainabacteria</taxon>
        <taxon>Candidatus Obscuribacterales</taxon>
        <taxon>Candidatus Obscuribacteraceae</taxon>
        <taxon>Candidatus Obscuribacter</taxon>
    </lineage>
</organism>
<protein>
    <submittedName>
        <fullName evidence="4">AraC family transcriptional regulator</fullName>
    </submittedName>
</protein>
<evidence type="ECO:0000313" key="5">
    <source>
        <dbReference type="Proteomes" id="UP000664277"/>
    </source>
</evidence>
<dbReference type="GO" id="GO:0003700">
    <property type="term" value="F:DNA-binding transcription factor activity"/>
    <property type="evidence" value="ECO:0007669"/>
    <property type="project" value="InterPro"/>
</dbReference>
<dbReference type="InterPro" id="IPR009057">
    <property type="entry name" value="Homeodomain-like_sf"/>
</dbReference>
<dbReference type="EMBL" id="JAFLCK010000013">
    <property type="protein sequence ID" value="MBN8660739.1"/>
    <property type="molecule type" value="Genomic_DNA"/>
</dbReference>
<dbReference type="PANTHER" id="PTHR43436">
    <property type="entry name" value="ARAC-FAMILY TRANSCRIPTIONAL REGULATOR"/>
    <property type="match status" value="1"/>
</dbReference>
<proteinExistence type="predicted"/>
<accession>A0A8J7P817</accession>
<gene>
    <name evidence="4" type="ORF">J0M35_10270</name>
</gene>
<dbReference type="InterPro" id="IPR018060">
    <property type="entry name" value="HTH_AraC"/>
</dbReference>
<dbReference type="GO" id="GO:0043565">
    <property type="term" value="F:sequence-specific DNA binding"/>
    <property type="evidence" value="ECO:0007669"/>
    <property type="project" value="InterPro"/>
</dbReference>